<comment type="caution">
    <text evidence="1">The sequence shown here is derived from an EMBL/GenBank/DDBJ whole genome shotgun (WGS) entry which is preliminary data.</text>
</comment>
<gene>
    <name evidence="1" type="ORF">SAMEA2070301_01465</name>
</gene>
<protein>
    <submittedName>
        <fullName evidence="1">Uncharacterized protein</fullName>
    </submittedName>
</protein>
<organism evidence="1 2">
    <name type="scientific">Mycobacteroides abscessus subsp. abscessus</name>
    <dbReference type="NCBI Taxonomy" id="1185650"/>
    <lineage>
        <taxon>Bacteria</taxon>
        <taxon>Bacillati</taxon>
        <taxon>Actinomycetota</taxon>
        <taxon>Actinomycetes</taxon>
        <taxon>Mycobacteriales</taxon>
        <taxon>Mycobacteriaceae</taxon>
        <taxon>Mycobacteroides</taxon>
        <taxon>Mycobacteroides abscessus</taxon>
    </lineage>
</organism>
<reference evidence="1 2" key="1">
    <citation type="submission" date="2016-11" db="EMBL/GenBank/DDBJ databases">
        <authorList>
            <consortium name="Pathogen Informatics"/>
        </authorList>
    </citation>
    <scope>NUCLEOTIDE SEQUENCE [LARGE SCALE GENOMIC DNA]</scope>
    <source>
        <strain evidence="1 2">104</strain>
    </source>
</reference>
<name>A0AB38CVW1_9MYCO</name>
<proteinExistence type="predicted"/>
<dbReference type="Proteomes" id="UP000185210">
    <property type="component" value="Unassembled WGS sequence"/>
</dbReference>
<evidence type="ECO:0000313" key="1">
    <source>
        <dbReference type="EMBL" id="SIA56289.1"/>
    </source>
</evidence>
<sequence>MTTTKSTSDRATEARIRRLAKRKGYKLAKSRSGDTAGLYVLLDDYPRGQVHDPAAAFARGEGHTLAAIESRLAPIEAFRPYAGRLEDEQVRCGQLPYLSARTGTTFRKPTLIVHRSLASEALEYYKPVEDFLSRHRHEVLCGPVQIDDPDTDSDAPDMLLPSEFAMYLLLDYPEVS</sequence>
<dbReference type="EMBL" id="FSHM01000002">
    <property type="protein sequence ID" value="SIA56289.1"/>
    <property type="molecule type" value="Genomic_DNA"/>
</dbReference>
<accession>A0AB38CVW1</accession>
<evidence type="ECO:0000313" key="2">
    <source>
        <dbReference type="Proteomes" id="UP000185210"/>
    </source>
</evidence>
<dbReference type="RefSeq" id="WP_174479472.1">
    <property type="nucleotide sequence ID" value="NZ_CAACXP010000011.1"/>
</dbReference>
<dbReference type="AlphaFoldDB" id="A0AB38CVW1"/>